<feature type="transmembrane region" description="Helical" evidence="1">
    <location>
        <begin position="70"/>
        <end position="90"/>
    </location>
</feature>
<dbReference type="PANTHER" id="PTHR22911">
    <property type="entry name" value="ACYL-MALONYL CONDENSING ENZYME-RELATED"/>
    <property type="match status" value="1"/>
</dbReference>
<dbReference type="InterPro" id="IPR000620">
    <property type="entry name" value="EamA_dom"/>
</dbReference>
<gene>
    <name evidence="3" type="ORF">PUT78_19050</name>
</gene>
<evidence type="ECO:0000259" key="2">
    <source>
        <dbReference type="Pfam" id="PF00892"/>
    </source>
</evidence>
<evidence type="ECO:0000313" key="4">
    <source>
        <dbReference type="Proteomes" id="UP001431784"/>
    </source>
</evidence>
<feature type="transmembrane region" description="Helical" evidence="1">
    <location>
        <begin position="206"/>
        <end position="225"/>
    </location>
</feature>
<keyword evidence="1" id="KW-1133">Transmembrane helix</keyword>
<accession>A0ABT5TGY0</accession>
<proteinExistence type="predicted"/>
<feature type="transmembrane region" description="Helical" evidence="1">
    <location>
        <begin position="237"/>
        <end position="254"/>
    </location>
</feature>
<keyword evidence="1" id="KW-0812">Transmembrane</keyword>
<keyword evidence="1" id="KW-0472">Membrane</keyword>
<dbReference type="InterPro" id="IPR037185">
    <property type="entry name" value="EmrE-like"/>
</dbReference>
<feature type="domain" description="EamA" evidence="2">
    <location>
        <begin position="151"/>
        <end position="277"/>
    </location>
</feature>
<feature type="transmembrane region" description="Helical" evidence="1">
    <location>
        <begin position="180"/>
        <end position="200"/>
    </location>
</feature>
<reference evidence="3" key="1">
    <citation type="submission" date="2023-02" db="EMBL/GenBank/DDBJ databases">
        <title>Description of Roseinatronobacter alkalisoli sp. nov., an alkaliphilic bacerium isolated from soda soil.</title>
        <authorList>
            <person name="Wei W."/>
        </authorList>
    </citation>
    <scope>NUCLEOTIDE SEQUENCE</scope>
    <source>
        <strain evidence="3">HJB301</strain>
    </source>
</reference>
<dbReference type="EMBL" id="JAQZSM010000026">
    <property type="protein sequence ID" value="MDD7973188.1"/>
    <property type="molecule type" value="Genomic_DNA"/>
</dbReference>
<dbReference type="SUPFAM" id="SSF103481">
    <property type="entry name" value="Multidrug resistance efflux transporter EmrE"/>
    <property type="match status" value="2"/>
</dbReference>
<dbReference type="Proteomes" id="UP001431784">
    <property type="component" value="Unassembled WGS sequence"/>
</dbReference>
<dbReference type="Pfam" id="PF00892">
    <property type="entry name" value="EamA"/>
    <property type="match status" value="2"/>
</dbReference>
<dbReference type="RefSeq" id="WP_274353855.1">
    <property type="nucleotide sequence ID" value="NZ_JAQZSM010000026.1"/>
</dbReference>
<evidence type="ECO:0000313" key="3">
    <source>
        <dbReference type="EMBL" id="MDD7973188.1"/>
    </source>
</evidence>
<protein>
    <submittedName>
        <fullName evidence="3">DMT family transporter</fullName>
    </submittedName>
</protein>
<feature type="transmembrane region" description="Helical" evidence="1">
    <location>
        <begin position="147"/>
        <end position="168"/>
    </location>
</feature>
<comment type="caution">
    <text evidence="3">The sequence shown here is derived from an EMBL/GenBank/DDBJ whole genome shotgun (WGS) entry which is preliminary data.</text>
</comment>
<feature type="transmembrane region" description="Helical" evidence="1">
    <location>
        <begin position="260"/>
        <end position="282"/>
    </location>
</feature>
<organism evidence="3 4">
    <name type="scientific">Roseinatronobacter alkalisoli</name>
    <dbReference type="NCBI Taxonomy" id="3028235"/>
    <lineage>
        <taxon>Bacteria</taxon>
        <taxon>Pseudomonadati</taxon>
        <taxon>Pseudomonadota</taxon>
        <taxon>Alphaproteobacteria</taxon>
        <taxon>Rhodobacterales</taxon>
        <taxon>Paracoccaceae</taxon>
        <taxon>Roseinatronobacter</taxon>
    </lineage>
</organism>
<feature type="domain" description="EamA" evidence="2">
    <location>
        <begin position="25"/>
        <end position="138"/>
    </location>
</feature>
<feature type="transmembrane region" description="Helical" evidence="1">
    <location>
        <begin position="96"/>
        <end position="115"/>
    </location>
</feature>
<sequence>MNDHLKGLLITGLGVLFIVPDSLFVRLIEADGLTIAFWRNLSSGMFIMLFVLATQGGSAVASVSRSGGAGLIYVVFFGTSAAGFVLAVTLTSVANVVFIIATMPVFAAILSRVFLGELISRRMIWTMAGVFVGMAIILVGSRKTAGAHWHGDLMAVGVAFCFAVAMTALRKLRGRPTLPLLPVALIGSALVLAPFADIAGPVPGQWWLLLGHGAFITVASSLMTLGPRYITSAEVTLLILLESILAPVLVWFLLGEDPGQLTLVGGAVVIAVLLLSNLVVMWQLRRNRVLVR</sequence>
<feature type="transmembrane region" description="Helical" evidence="1">
    <location>
        <begin position="122"/>
        <end position="141"/>
    </location>
</feature>
<keyword evidence="4" id="KW-1185">Reference proteome</keyword>
<evidence type="ECO:0000256" key="1">
    <source>
        <dbReference type="SAM" id="Phobius"/>
    </source>
</evidence>
<feature type="transmembrane region" description="Helical" evidence="1">
    <location>
        <begin position="46"/>
        <end position="63"/>
    </location>
</feature>
<name>A0ABT5TGY0_9RHOB</name>